<feature type="transmembrane region" description="Helical" evidence="10">
    <location>
        <begin position="89"/>
        <end position="113"/>
    </location>
</feature>
<evidence type="ECO:0000256" key="7">
    <source>
        <dbReference type="ARBA" id="ARBA00023136"/>
    </source>
</evidence>
<dbReference type="Pfam" id="PF07884">
    <property type="entry name" value="VKOR"/>
    <property type="match status" value="1"/>
</dbReference>
<dbReference type="AlphaFoldDB" id="A0A6J6Z7G5"/>
<name>A0A6J6Z7G5_9ZZZZ</name>
<evidence type="ECO:0000256" key="1">
    <source>
        <dbReference type="ARBA" id="ARBA00004141"/>
    </source>
</evidence>
<organism evidence="12">
    <name type="scientific">freshwater metagenome</name>
    <dbReference type="NCBI Taxonomy" id="449393"/>
    <lineage>
        <taxon>unclassified sequences</taxon>
        <taxon>metagenomes</taxon>
        <taxon>ecological metagenomes</taxon>
    </lineage>
</organism>
<comment type="subcellular location">
    <subcellularLocation>
        <location evidence="1">Membrane</location>
        <topology evidence="1">Multi-pass membrane protein</topology>
    </subcellularLocation>
</comment>
<dbReference type="GO" id="GO:0016491">
    <property type="term" value="F:oxidoreductase activity"/>
    <property type="evidence" value="ECO:0007669"/>
    <property type="project" value="UniProtKB-KW"/>
</dbReference>
<evidence type="ECO:0000313" key="12">
    <source>
        <dbReference type="EMBL" id="CAB4816554.1"/>
    </source>
</evidence>
<evidence type="ECO:0000256" key="6">
    <source>
        <dbReference type="ARBA" id="ARBA00023002"/>
    </source>
</evidence>
<evidence type="ECO:0000259" key="11">
    <source>
        <dbReference type="Pfam" id="PF07884"/>
    </source>
</evidence>
<feature type="transmembrane region" description="Helical" evidence="10">
    <location>
        <begin position="7"/>
        <end position="24"/>
    </location>
</feature>
<protein>
    <submittedName>
        <fullName evidence="12">Unannotated protein</fullName>
    </submittedName>
</protein>
<evidence type="ECO:0000256" key="4">
    <source>
        <dbReference type="ARBA" id="ARBA00022719"/>
    </source>
</evidence>
<dbReference type="EMBL" id="CAFAAL010000187">
    <property type="protein sequence ID" value="CAB4816554.1"/>
    <property type="molecule type" value="Genomic_DNA"/>
</dbReference>
<dbReference type="GO" id="GO:0016020">
    <property type="term" value="C:membrane"/>
    <property type="evidence" value="ECO:0007669"/>
    <property type="project" value="UniProtKB-SubCell"/>
</dbReference>
<keyword evidence="3 10" id="KW-0812">Transmembrane</keyword>
<evidence type="ECO:0000256" key="3">
    <source>
        <dbReference type="ARBA" id="ARBA00022692"/>
    </source>
</evidence>
<accession>A0A6J6Z7G5</accession>
<evidence type="ECO:0000256" key="9">
    <source>
        <dbReference type="ARBA" id="ARBA00023284"/>
    </source>
</evidence>
<keyword evidence="4" id="KW-0874">Quinone</keyword>
<feature type="domain" description="Vitamin K epoxide reductase" evidence="11">
    <location>
        <begin position="9"/>
        <end position="131"/>
    </location>
</feature>
<keyword evidence="5 10" id="KW-1133">Transmembrane helix</keyword>
<comment type="similarity">
    <text evidence="2">Belongs to the VKOR family.</text>
</comment>
<evidence type="ECO:0000256" key="10">
    <source>
        <dbReference type="SAM" id="Phobius"/>
    </source>
</evidence>
<dbReference type="InterPro" id="IPR038354">
    <property type="entry name" value="VKOR_sf"/>
</dbReference>
<evidence type="ECO:0000256" key="2">
    <source>
        <dbReference type="ARBA" id="ARBA00006214"/>
    </source>
</evidence>
<feature type="transmembrane region" description="Helical" evidence="10">
    <location>
        <begin position="58"/>
        <end position="77"/>
    </location>
</feature>
<proteinExistence type="inferred from homology"/>
<keyword evidence="7 10" id="KW-0472">Membrane</keyword>
<sequence length="146" mass="15253">MSRAHRIGILFSAIGVGVSAFILGEKIGFFPEVCGPAWGPFGGCKTVEASQWSSIGPIPIAAIGLVGSLFLLAAAYLHARTKREEALMLWLFAGIVGSAIEIALILIQALLIGEWCGKCLLYGATVLISAAAAANASFAYVRSTRV</sequence>
<gene>
    <name evidence="12" type="ORF">UFOPK3004_01587</name>
</gene>
<dbReference type="InterPro" id="IPR012932">
    <property type="entry name" value="VKOR"/>
</dbReference>
<reference evidence="12" key="1">
    <citation type="submission" date="2020-05" db="EMBL/GenBank/DDBJ databases">
        <authorList>
            <person name="Chiriac C."/>
            <person name="Salcher M."/>
            <person name="Ghai R."/>
            <person name="Kavagutti S V."/>
        </authorList>
    </citation>
    <scope>NUCLEOTIDE SEQUENCE</scope>
</reference>
<dbReference type="GO" id="GO:0048038">
    <property type="term" value="F:quinone binding"/>
    <property type="evidence" value="ECO:0007669"/>
    <property type="project" value="UniProtKB-KW"/>
</dbReference>
<keyword evidence="6" id="KW-0560">Oxidoreductase</keyword>
<keyword evidence="8" id="KW-1015">Disulfide bond</keyword>
<keyword evidence="9" id="KW-0676">Redox-active center</keyword>
<evidence type="ECO:0000256" key="8">
    <source>
        <dbReference type="ARBA" id="ARBA00023157"/>
    </source>
</evidence>
<evidence type="ECO:0000256" key="5">
    <source>
        <dbReference type="ARBA" id="ARBA00022989"/>
    </source>
</evidence>
<feature type="transmembrane region" description="Helical" evidence="10">
    <location>
        <begin position="119"/>
        <end position="141"/>
    </location>
</feature>
<dbReference type="Gene3D" id="1.20.1440.130">
    <property type="entry name" value="VKOR domain"/>
    <property type="match status" value="1"/>
</dbReference>